<keyword evidence="3" id="KW-1185">Reference proteome</keyword>
<feature type="region of interest" description="Disordered" evidence="1">
    <location>
        <begin position="1"/>
        <end position="28"/>
    </location>
</feature>
<evidence type="ECO:0000313" key="3">
    <source>
        <dbReference type="Proteomes" id="UP000004995"/>
    </source>
</evidence>
<name>K4A443_SETIT</name>
<organism evidence="2 3">
    <name type="scientific">Setaria italica</name>
    <name type="common">Foxtail millet</name>
    <name type="synonym">Panicum italicum</name>
    <dbReference type="NCBI Taxonomy" id="4555"/>
    <lineage>
        <taxon>Eukaryota</taxon>
        <taxon>Viridiplantae</taxon>
        <taxon>Streptophyta</taxon>
        <taxon>Embryophyta</taxon>
        <taxon>Tracheophyta</taxon>
        <taxon>Spermatophyta</taxon>
        <taxon>Magnoliopsida</taxon>
        <taxon>Liliopsida</taxon>
        <taxon>Poales</taxon>
        <taxon>Poaceae</taxon>
        <taxon>PACMAD clade</taxon>
        <taxon>Panicoideae</taxon>
        <taxon>Panicodae</taxon>
        <taxon>Paniceae</taxon>
        <taxon>Cenchrinae</taxon>
        <taxon>Setaria</taxon>
    </lineage>
</organism>
<dbReference type="Proteomes" id="UP000004995">
    <property type="component" value="Unassembled WGS sequence"/>
</dbReference>
<dbReference type="InParanoid" id="K4A443"/>
<dbReference type="EMBL" id="AGNK02001339">
    <property type="status" value="NOT_ANNOTATED_CDS"/>
    <property type="molecule type" value="Genomic_DNA"/>
</dbReference>
<accession>K4A443</accession>
<sequence length="53" mass="5864">MRSIKSQSTAEYRLLQPVGTQPLHRTTRTTNIHSALIFESSPPEATSSAHQIS</sequence>
<dbReference type="EnsemblPlants" id="KQL26688">
    <property type="protein sequence ID" value="KQL26688"/>
    <property type="gene ID" value="SETIT_033647mg"/>
</dbReference>
<protein>
    <submittedName>
        <fullName evidence="2">Uncharacterized protein</fullName>
    </submittedName>
</protein>
<reference evidence="3" key="1">
    <citation type="journal article" date="2012" name="Nat. Biotechnol.">
        <title>Reference genome sequence of the model plant Setaria.</title>
        <authorList>
            <person name="Bennetzen J.L."/>
            <person name="Schmutz J."/>
            <person name="Wang H."/>
            <person name="Percifield R."/>
            <person name="Hawkins J."/>
            <person name="Pontaroli A.C."/>
            <person name="Estep M."/>
            <person name="Feng L."/>
            <person name="Vaughn J.N."/>
            <person name="Grimwood J."/>
            <person name="Jenkins J."/>
            <person name="Barry K."/>
            <person name="Lindquist E."/>
            <person name="Hellsten U."/>
            <person name="Deshpande S."/>
            <person name="Wang X."/>
            <person name="Wu X."/>
            <person name="Mitros T."/>
            <person name="Triplett J."/>
            <person name="Yang X."/>
            <person name="Ye C.Y."/>
            <person name="Mauro-Herrera M."/>
            <person name="Wang L."/>
            <person name="Li P."/>
            <person name="Sharma M."/>
            <person name="Sharma R."/>
            <person name="Ronald P.C."/>
            <person name="Panaud O."/>
            <person name="Kellogg E.A."/>
            <person name="Brutnell T.P."/>
            <person name="Doust A.N."/>
            <person name="Tuskan G.A."/>
            <person name="Rokhsar D."/>
            <person name="Devos K.M."/>
        </authorList>
    </citation>
    <scope>NUCLEOTIDE SEQUENCE [LARGE SCALE GENOMIC DNA]</scope>
    <source>
        <strain evidence="3">cv. Yugu1</strain>
    </source>
</reference>
<dbReference type="HOGENOM" id="CLU_3072259_0_0_1"/>
<feature type="compositionally biased region" description="Polar residues" evidence="1">
    <location>
        <begin position="1"/>
        <end position="10"/>
    </location>
</feature>
<proteinExistence type="predicted"/>
<reference evidence="2" key="2">
    <citation type="submission" date="2018-08" db="UniProtKB">
        <authorList>
            <consortium name="EnsemblPlants"/>
        </authorList>
    </citation>
    <scope>IDENTIFICATION</scope>
    <source>
        <strain evidence="2">Yugu1</strain>
    </source>
</reference>
<dbReference type="AlphaFoldDB" id="K4A443"/>
<evidence type="ECO:0000256" key="1">
    <source>
        <dbReference type="SAM" id="MobiDB-lite"/>
    </source>
</evidence>
<dbReference type="Gramene" id="KQL26688">
    <property type="protein sequence ID" value="KQL26688"/>
    <property type="gene ID" value="SETIT_033647mg"/>
</dbReference>
<evidence type="ECO:0000313" key="2">
    <source>
        <dbReference type="EnsemblPlants" id="KQL26688"/>
    </source>
</evidence>